<dbReference type="EMBL" id="PJQM01002654">
    <property type="protein sequence ID" value="RCH93734.1"/>
    <property type="molecule type" value="Genomic_DNA"/>
</dbReference>
<dbReference type="Proteomes" id="UP000253551">
    <property type="component" value="Unassembled WGS sequence"/>
</dbReference>
<accession>A0A367JUS8</accession>
<name>A0A367JUS8_RHIST</name>
<gene>
    <name evidence="1" type="ORF">CU098_001991</name>
</gene>
<protein>
    <submittedName>
        <fullName evidence="1">Uncharacterized protein</fullName>
    </submittedName>
</protein>
<feature type="non-terminal residue" evidence="1">
    <location>
        <position position="1"/>
    </location>
</feature>
<evidence type="ECO:0000313" key="2">
    <source>
        <dbReference type="Proteomes" id="UP000253551"/>
    </source>
</evidence>
<dbReference type="AlphaFoldDB" id="A0A367JUS8"/>
<dbReference type="OrthoDB" id="10602383at2759"/>
<dbReference type="STRING" id="4846.A0A367JUS8"/>
<comment type="caution">
    <text evidence="1">The sequence shown here is derived from an EMBL/GenBank/DDBJ whole genome shotgun (WGS) entry which is preliminary data.</text>
</comment>
<sequence>PYLYHFMSAKNIFTSNVSQFGRSSPLVNTSRAYLVLLLRLYQTTPTRRSFDESQLEKSFVHFMTTYQIGENEVAYQDIINEALMDEPNADSGWSIFSLHSDPIAEEKLEKDDYLTAPLIPDGVASKCSSNSSIMSEPCITSDVNFDYF</sequence>
<keyword evidence="2" id="KW-1185">Reference proteome</keyword>
<evidence type="ECO:0000313" key="1">
    <source>
        <dbReference type="EMBL" id="RCH93734.1"/>
    </source>
</evidence>
<organism evidence="1 2">
    <name type="scientific">Rhizopus stolonifer</name>
    <name type="common">Rhizopus nigricans</name>
    <dbReference type="NCBI Taxonomy" id="4846"/>
    <lineage>
        <taxon>Eukaryota</taxon>
        <taxon>Fungi</taxon>
        <taxon>Fungi incertae sedis</taxon>
        <taxon>Mucoromycota</taxon>
        <taxon>Mucoromycotina</taxon>
        <taxon>Mucoromycetes</taxon>
        <taxon>Mucorales</taxon>
        <taxon>Mucorineae</taxon>
        <taxon>Rhizopodaceae</taxon>
        <taxon>Rhizopus</taxon>
    </lineage>
</organism>
<reference evidence="1 2" key="1">
    <citation type="journal article" date="2018" name="G3 (Bethesda)">
        <title>Phylogenetic and Phylogenomic Definition of Rhizopus Species.</title>
        <authorList>
            <person name="Gryganskyi A.P."/>
            <person name="Golan J."/>
            <person name="Dolatabadi S."/>
            <person name="Mondo S."/>
            <person name="Robb S."/>
            <person name="Idnurm A."/>
            <person name="Muszewska A."/>
            <person name="Steczkiewicz K."/>
            <person name="Masonjones S."/>
            <person name="Liao H.L."/>
            <person name="Gajdeczka M.T."/>
            <person name="Anike F."/>
            <person name="Vuek A."/>
            <person name="Anishchenko I.M."/>
            <person name="Voigt K."/>
            <person name="de Hoog G.S."/>
            <person name="Smith M.E."/>
            <person name="Heitman J."/>
            <person name="Vilgalys R."/>
            <person name="Stajich J.E."/>
        </authorList>
    </citation>
    <scope>NUCLEOTIDE SEQUENCE [LARGE SCALE GENOMIC DNA]</scope>
    <source>
        <strain evidence="1 2">LSU 92-RS-03</strain>
    </source>
</reference>
<proteinExistence type="predicted"/>